<accession>A0A412G725</accession>
<reference evidence="2 3" key="1">
    <citation type="submission" date="2018-08" db="EMBL/GenBank/DDBJ databases">
        <title>A genome reference for cultivated species of the human gut microbiota.</title>
        <authorList>
            <person name="Zou Y."/>
            <person name="Xue W."/>
            <person name="Luo G."/>
        </authorList>
    </citation>
    <scope>NUCLEOTIDE SEQUENCE [LARGE SCALE GENOMIC DNA]</scope>
    <source>
        <strain evidence="2 3">AF24-29</strain>
    </source>
</reference>
<dbReference type="InterPro" id="IPR007887">
    <property type="entry name" value="MecA_N"/>
</dbReference>
<evidence type="ECO:0000259" key="1">
    <source>
        <dbReference type="Pfam" id="PF05223"/>
    </source>
</evidence>
<keyword evidence="3" id="KW-1185">Reference proteome</keyword>
<dbReference type="AlphaFoldDB" id="A0A412G725"/>
<evidence type="ECO:0000313" key="3">
    <source>
        <dbReference type="Proteomes" id="UP000284178"/>
    </source>
</evidence>
<comment type="caution">
    <text evidence="2">The sequence shown here is derived from an EMBL/GenBank/DDBJ whole genome shotgun (WGS) entry which is preliminary data.</text>
</comment>
<proteinExistence type="predicted"/>
<name>A0A412G725_9FIRM</name>
<sequence>MMSKKQGIPTGTALAMIGLILVIVIGASAGVLALVNTKMSAYEKTTPNAALEAYMKQIEKQDYTELYEQFQTRTGSLSSEADFSTAMNTIYSDVDFKDLSYVKDDKSAEGYEGTYGVYSGGKKVSTLDLRKENETWRVETVMQSSGNLSYLIDAPADAQVKVNGISLGSDYVKESNVPAGTYDRYKTSSAAPTVTRYEISELMSEPEITAEGYVVVKDAYEERFYVGKAASGDVKSAGEKTMTAIAEAVARYATGDGGLGTLTGYFLSGSEFATKIRTMDNQWYTGHAGVKFENAEVLDLIQIGDNDLVGKIIFDYTVLSNTYGNRTYHCGYQIVLTRSSGSWKAIDLIVNNDLNPAND</sequence>
<dbReference type="GO" id="GO:0046677">
    <property type="term" value="P:response to antibiotic"/>
    <property type="evidence" value="ECO:0007669"/>
    <property type="project" value="InterPro"/>
</dbReference>
<feature type="domain" description="NTF2-like N-terminal transpeptidase" evidence="1">
    <location>
        <begin position="46"/>
        <end position="116"/>
    </location>
</feature>
<dbReference type="Proteomes" id="UP000284178">
    <property type="component" value="Unassembled WGS sequence"/>
</dbReference>
<dbReference type="Gene3D" id="3.10.450.100">
    <property type="entry name" value="NTF2-like, domain 1"/>
    <property type="match status" value="1"/>
</dbReference>
<gene>
    <name evidence="2" type="ORF">DWY25_01975</name>
</gene>
<organism evidence="2 3">
    <name type="scientific">Holdemania filiformis</name>
    <dbReference type="NCBI Taxonomy" id="61171"/>
    <lineage>
        <taxon>Bacteria</taxon>
        <taxon>Bacillati</taxon>
        <taxon>Bacillota</taxon>
        <taxon>Erysipelotrichia</taxon>
        <taxon>Erysipelotrichales</taxon>
        <taxon>Erysipelotrichaceae</taxon>
        <taxon>Holdemania</taxon>
    </lineage>
</organism>
<evidence type="ECO:0000313" key="2">
    <source>
        <dbReference type="EMBL" id="RGR77083.1"/>
    </source>
</evidence>
<dbReference type="EMBL" id="QRUP01000001">
    <property type="protein sequence ID" value="RGR77083.1"/>
    <property type="molecule type" value="Genomic_DNA"/>
</dbReference>
<dbReference type="Pfam" id="PF05223">
    <property type="entry name" value="MecA_N"/>
    <property type="match status" value="1"/>
</dbReference>
<protein>
    <recommendedName>
        <fullName evidence="1">NTF2-like N-terminal transpeptidase domain-containing protein</fullName>
    </recommendedName>
</protein>